<evidence type="ECO:0000313" key="4">
    <source>
        <dbReference type="Proteomes" id="UP000580891"/>
    </source>
</evidence>
<evidence type="ECO:0000256" key="2">
    <source>
        <dbReference type="ARBA" id="ARBA00022679"/>
    </source>
</evidence>
<dbReference type="InterPro" id="IPR003788">
    <property type="entry name" value="NDUFAF7"/>
</dbReference>
<name>A0A7W0BVF0_9BACL</name>
<evidence type="ECO:0000313" key="3">
    <source>
        <dbReference type="EMBL" id="MBA2869904.1"/>
    </source>
</evidence>
<dbReference type="Gene3D" id="3.40.50.12710">
    <property type="match status" value="1"/>
</dbReference>
<dbReference type="PANTHER" id="PTHR12049:SF7">
    <property type="entry name" value="PROTEIN ARGININE METHYLTRANSFERASE NDUFAF7, MITOCHONDRIAL"/>
    <property type="match status" value="1"/>
</dbReference>
<keyword evidence="2 3" id="KW-0808">Transferase</keyword>
<dbReference type="InterPro" id="IPR038375">
    <property type="entry name" value="NDUFAF7_sf"/>
</dbReference>
<protein>
    <submittedName>
        <fullName evidence="3">SAM-dependent MidA family methyltransferase</fullName>
    </submittedName>
</protein>
<organism evidence="3 4">
    <name type="scientific">[Anoxybacillus] calidus</name>
    <dbReference type="NCBI Taxonomy" id="575178"/>
    <lineage>
        <taxon>Bacteria</taxon>
        <taxon>Bacillati</taxon>
        <taxon>Bacillota</taxon>
        <taxon>Bacilli</taxon>
        <taxon>Bacillales</taxon>
        <taxon>Anoxybacillaceae</taxon>
        <taxon>Paranoxybacillus</taxon>
    </lineage>
</organism>
<accession>A0A7W0BVF0</accession>
<dbReference type="GO" id="GO:0032259">
    <property type="term" value="P:methylation"/>
    <property type="evidence" value="ECO:0007669"/>
    <property type="project" value="UniProtKB-KW"/>
</dbReference>
<keyword evidence="1 3" id="KW-0489">Methyltransferase</keyword>
<sequence>MKSFIHEAIERSEEGKISYSEYMHLALYDPKLGYYMREKEKIGRFGDFITSSNISDVFGQLFAKIFIQLVETENIPPLICEIGGGNGRFARAVLQEWQKRSPDTYDRLTYMMIETSPYHRTKQKETLHHLSESIVWYERIEQFYQDVPRFSGIVFSNELFDAFPVHVIQKKENGLYEIFITSREGQLVETMVPLENEEIIAYLQERNISLVDGQRFEVPLMMKQFILEMGSLLQKGVLFTVDYGYTDEEWQLPARREGSLRGYYQHQLITNPLVFPGEMDLTTHIQWDALRMYGEEAGWKFVKLIRQDQFLLEAGILEYLMEHYDPNPFSEQSRQNRAIRTLLMDGGISTAFQVMIQQKNVLIQWDNMFKEHPFVRR</sequence>
<dbReference type="InterPro" id="IPR029063">
    <property type="entry name" value="SAM-dependent_MTases_sf"/>
</dbReference>
<dbReference type="PANTHER" id="PTHR12049">
    <property type="entry name" value="PROTEIN ARGININE METHYLTRANSFERASE NDUFAF7, MITOCHONDRIAL"/>
    <property type="match status" value="1"/>
</dbReference>
<dbReference type="EMBL" id="JACDUU010000001">
    <property type="protein sequence ID" value="MBA2869904.1"/>
    <property type="molecule type" value="Genomic_DNA"/>
</dbReference>
<dbReference type="AlphaFoldDB" id="A0A7W0BVF0"/>
<comment type="caution">
    <text evidence="3">The sequence shown here is derived from an EMBL/GenBank/DDBJ whole genome shotgun (WGS) entry which is preliminary data.</text>
</comment>
<evidence type="ECO:0000256" key="1">
    <source>
        <dbReference type="ARBA" id="ARBA00022603"/>
    </source>
</evidence>
<dbReference type="SUPFAM" id="SSF53335">
    <property type="entry name" value="S-adenosyl-L-methionine-dependent methyltransferases"/>
    <property type="match status" value="1"/>
</dbReference>
<gene>
    <name evidence="3" type="ORF">HNQ85_000162</name>
</gene>
<dbReference type="GO" id="GO:0035243">
    <property type="term" value="F:protein-arginine omega-N symmetric methyltransferase activity"/>
    <property type="evidence" value="ECO:0007669"/>
    <property type="project" value="TreeGrafter"/>
</dbReference>
<dbReference type="Pfam" id="PF02636">
    <property type="entry name" value="Methyltransf_28"/>
    <property type="match status" value="1"/>
</dbReference>
<proteinExistence type="predicted"/>
<dbReference type="Proteomes" id="UP000580891">
    <property type="component" value="Unassembled WGS sequence"/>
</dbReference>
<keyword evidence="4" id="KW-1185">Reference proteome</keyword>
<dbReference type="RefSeq" id="WP_181535279.1">
    <property type="nucleotide sequence ID" value="NZ_JACDUU010000001.1"/>
</dbReference>
<reference evidence="3 4" key="1">
    <citation type="submission" date="2020-07" db="EMBL/GenBank/DDBJ databases">
        <title>Genomic Encyclopedia of Type Strains, Phase IV (KMG-IV): sequencing the most valuable type-strain genomes for metagenomic binning, comparative biology and taxonomic classification.</title>
        <authorList>
            <person name="Goeker M."/>
        </authorList>
    </citation>
    <scope>NUCLEOTIDE SEQUENCE [LARGE SCALE GENOMIC DNA]</scope>
    <source>
        <strain evidence="3 4">DSM 25220</strain>
    </source>
</reference>